<evidence type="ECO:0000256" key="11">
    <source>
        <dbReference type="HAMAP-Rule" id="MF_00300"/>
    </source>
</evidence>
<organism evidence="12 13">
    <name type="scientific">Paenibacillus riograndensis SBR5</name>
    <dbReference type="NCBI Taxonomy" id="1073571"/>
    <lineage>
        <taxon>Bacteria</taxon>
        <taxon>Bacillati</taxon>
        <taxon>Bacillota</taxon>
        <taxon>Bacilli</taxon>
        <taxon>Bacillales</taxon>
        <taxon>Paenibacillaceae</taxon>
        <taxon>Paenibacillus</taxon>
        <taxon>Paenibacillus sonchi group</taxon>
    </lineage>
</organism>
<dbReference type="SUPFAM" id="SSF103263">
    <property type="entry name" value="Chorismate synthase, AroC"/>
    <property type="match status" value="1"/>
</dbReference>
<dbReference type="RefSeq" id="WP_020429593.1">
    <property type="nucleotide sequence ID" value="NZ_AGBD01000888.1"/>
</dbReference>
<dbReference type="GO" id="GO:0004107">
    <property type="term" value="F:chorismate synthase activity"/>
    <property type="evidence" value="ECO:0007669"/>
    <property type="project" value="UniProtKB-UniRule"/>
</dbReference>
<keyword evidence="6 11" id="KW-0288">FMN</keyword>
<keyword evidence="9 11" id="KW-0057">Aromatic amino acid biosynthesis</keyword>
<feature type="binding site" evidence="11">
    <location>
        <position position="48"/>
    </location>
    <ligand>
        <name>NADP(+)</name>
        <dbReference type="ChEBI" id="CHEBI:58349"/>
    </ligand>
</feature>
<evidence type="ECO:0000313" key="13">
    <source>
        <dbReference type="Proteomes" id="UP000033163"/>
    </source>
</evidence>
<dbReference type="PROSITE" id="PS00789">
    <property type="entry name" value="CHORISMATE_SYNTHASE_3"/>
    <property type="match status" value="1"/>
</dbReference>
<comment type="catalytic activity">
    <reaction evidence="11">
        <text>5-O-(1-carboxyvinyl)-3-phosphoshikimate = chorismate + phosphate</text>
        <dbReference type="Rhea" id="RHEA:21020"/>
        <dbReference type="ChEBI" id="CHEBI:29748"/>
        <dbReference type="ChEBI" id="CHEBI:43474"/>
        <dbReference type="ChEBI" id="CHEBI:57701"/>
        <dbReference type="EC" id="4.2.3.5"/>
    </reaction>
</comment>
<proteinExistence type="inferred from homology"/>
<dbReference type="EMBL" id="LN831776">
    <property type="protein sequence ID" value="CQR53290.1"/>
    <property type="molecule type" value="Genomic_DNA"/>
</dbReference>
<dbReference type="HAMAP" id="MF_00300">
    <property type="entry name" value="Chorismate_synth"/>
    <property type="match status" value="1"/>
</dbReference>
<sequence>MAGSTFGERLKVTTFGESHGEAVGAIVEGVTPGVELDEAYIQVQMDRRRPGQSSVTTPRKEYDKIRILSGLFEGRTTGTPLCIMLDNTDMRPSAYDDIKSMYRPGHADFTYEKKYGVRDYRGSGRASGRETAARVAAGAVARKLLEHRNVKVLAYTTEIGGIRCGTFDPEVIESNVVRACDPAAAERMIKRIEELAAKGDSCGGIVGCRISGVPAGLGEPVFDKLDAELAKAMLSIGAVKGIEFGAGFQAAAMLGSEHNDQMDASGFQTNHAGGVIGGISTGADIVFRVAVKPTSSISVPQRTIDTGGNEREIVTKGRHDPCICPRVVPVIEAMACLVIEDHYKRQAALLDNFCL</sequence>
<dbReference type="Pfam" id="PF01264">
    <property type="entry name" value="Chorismate_synt"/>
    <property type="match status" value="1"/>
</dbReference>
<dbReference type="PATRIC" id="fig|1073571.4.peg.1320"/>
<feature type="binding site" evidence="11">
    <location>
        <begin position="292"/>
        <end position="296"/>
    </location>
    <ligand>
        <name>FMN</name>
        <dbReference type="ChEBI" id="CHEBI:58210"/>
    </ligand>
</feature>
<keyword evidence="7 11" id="KW-0274">FAD</keyword>
<dbReference type="InterPro" id="IPR035904">
    <property type="entry name" value="Chorismate_synth_AroC_sf"/>
</dbReference>
<comment type="subunit">
    <text evidence="11">Homotetramer.</text>
</comment>
<dbReference type="PANTHER" id="PTHR21085">
    <property type="entry name" value="CHORISMATE SYNTHASE"/>
    <property type="match status" value="1"/>
</dbReference>
<dbReference type="CDD" id="cd07304">
    <property type="entry name" value="Chorismate_synthase"/>
    <property type="match status" value="1"/>
</dbReference>
<feature type="binding site" evidence="11">
    <location>
        <position position="318"/>
    </location>
    <ligand>
        <name>FMN</name>
        <dbReference type="ChEBI" id="CHEBI:58210"/>
    </ligand>
</feature>
<evidence type="ECO:0000256" key="7">
    <source>
        <dbReference type="ARBA" id="ARBA00022827"/>
    </source>
</evidence>
<evidence type="ECO:0000256" key="8">
    <source>
        <dbReference type="ARBA" id="ARBA00022857"/>
    </source>
</evidence>
<feature type="binding site" evidence="11">
    <location>
        <position position="277"/>
    </location>
    <ligand>
        <name>FMN</name>
        <dbReference type="ChEBI" id="CHEBI:58210"/>
    </ligand>
</feature>
<evidence type="ECO:0000256" key="5">
    <source>
        <dbReference type="ARBA" id="ARBA00022630"/>
    </source>
</evidence>
<dbReference type="PROSITE" id="PS00788">
    <property type="entry name" value="CHORISMATE_SYNTHASE_2"/>
    <property type="match status" value="1"/>
</dbReference>
<keyword evidence="5 11" id="KW-0285">Flavoprotein</keyword>
<dbReference type="NCBIfam" id="TIGR00033">
    <property type="entry name" value="aroC"/>
    <property type="match status" value="1"/>
</dbReference>
<keyword evidence="10 11" id="KW-0456">Lyase</keyword>
<dbReference type="NCBIfam" id="NF003793">
    <property type="entry name" value="PRK05382.1"/>
    <property type="match status" value="1"/>
</dbReference>
<dbReference type="UniPathway" id="UPA00053">
    <property type="reaction ID" value="UER00090"/>
</dbReference>
<comment type="caution">
    <text evidence="11">Lacks conserved residue(s) required for the propagation of feature annotation.</text>
</comment>
<comment type="cofactor">
    <cofactor evidence="11">
        <name>FMNH2</name>
        <dbReference type="ChEBI" id="CHEBI:57618"/>
    </cofactor>
    <text evidence="11">Reduced FMN (FMNH(2)).</text>
</comment>
<dbReference type="Proteomes" id="UP000033163">
    <property type="component" value="Chromosome I"/>
</dbReference>
<dbReference type="HOGENOM" id="CLU_034547_0_2_9"/>
<evidence type="ECO:0000256" key="6">
    <source>
        <dbReference type="ARBA" id="ARBA00022643"/>
    </source>
</evidence>
<evidence type="ECO:0000256" key="4">
    <source>
        <dbReference type="ARBA" id="ARBA00022605"/>
    </source>
</evidence>
<dbReference type="GO" id="GO:0009423">
    <property type="term" value="P:chorismate biosynthetic process"/>
    <property type="evidence" value="ECO:0007669"/>
    <property type="project" value="UniProtKB-UniRule"/>
</dbReference>
<dbReference type="GO" id="GO:0010181">
    <property type="term" value="F:FMN binding"/>
    <property type="evidence" value="ECO:0007669"/>
    <property type="project" value="TreeGrafter"/>
</dbReference>
<dbReference type="Gene3D" id="3.60.150.10">
    <property type="entry name" value="Chorismate synthase AroC"/>
    <property type="match status" value="1"/>
</dbReference>
<evidence type="ECO:0000256" key="2">
    <source>
        <dbReference type="ARBA" id="ARBA00008014"/>
    </source>
</evidence>
<reference evidence="13" key="1">
    <citation type="submission" date="2015-03" db="EMBL/GenBank/DDBJ databases">
        <authorList>
            <person name="Wibberg D."/>
        </authorList>
    </citation>
    <scope>NUCLEOTIDE SEQUENCE [LARGE SCALE GENOMIC DNA]</scope>
</reference>
<dbReference type="GO" id="GO:0009073">
    <property type="term" value="P:aromatic amino acid family biosynthetic process"/>
    <property type="evidence" value="ECO:0007669"/>
    <property type="project" value="UniProtKB-KW"/>
</dbReference>
<keyword evidence="8 11" id="KW-0521">NADP</keyword>
<dbReference type="InterPro" id="IPR020541">
    <property type="entry name" value="Chorismate_synthase_CS"/>
</dbReference>
<dbReference type="EC" id="4.2.3.5" evidence="3 11"/>
<dbReference type="STRING" id="483937.AMQ84_00670"/>
<gene>
    <name evidence="12" type="primary">aroC1</name>
    <name evidence="11" type="synonym">aroC</name>
    <name evidence="12" type="ORF">PRIO_1273</name>
</gene>
<comment type="pathway">
    <text evidence="1 11">Metabolic intermediate biosynthesis; chorismate biosynthesis; chorismate from D-erythrose 4-phosphate and phosphoenolpyruvate: step 7/7.</text>
</comment>
<dbReference type="GO" id="GO:0008652">
    <property type="term" value="P:amino acid biosynthetic process"/>
    <property type="evidence" value="ECO:0007669"/>
    <property type="project" value="UniProtKB-KW"/>
</dbReference>
<evidence type="ECO:0000256" key="3">
    <source>
        <dbReference type="ARBA" id="ARBA00013036"/>
    </source>
</evidence>
<dbReference type="AlphaFoldDB" id="A0A0E4HBD2"/>
<accession>A0A0E4HBD2</accession>
<comment type="function">
    <text evidence="11">Catalyzes the anti-1,4-elimination of the C-3 phosphate and the C-6 proR hydrogen from 5-enolpyruvylshikimate-3-phosphate (EPSP) to yield chorismate, which is the branch point compound that serves as the starting substrate for the three terminal pathways of aromatic amino acid biosynthesis. This reaction introduces a second double bond into the aromatic ring system.</text>
</comment>
<dbReference type="InterPro" id="IPR000453">
    <property type="entry name" value="Chorismate_synth"/>
</dbReference>
<evidence type="ECO:0000256" key="9">
    <source>
        <dbReference type="ARBA" id="ARBA00023141"/>
    </source>
</evidence>
<keyword evidence="4 11" id="KW-0028">Amino-acid biosynthesis</keyword>
<name>A0A0E4HBD2_9BACL</name>
<dbReference type="GO" id="GO:0005829">
    <property type="term" value="C:cytosol"/>
    <property type="evidence" value="ECO:0007669"/>
    <property type="project" value="TreeGrafter"/>
</dbReference>
<protein>
    <recommendedName>
        <fullName evidence="3 11">Chorismate synthase</fullName>
        <shortName evidence="11">CS</shortName>
        <ecNumber evidence="3 11">4.2.3.5</ecNumber>
    </recommendedName>
    <alternativeName>
        <fullName evidence="11">5-enolpyruvylshikimate-3-phosphate phospholyase</fullName>
    </alternativeName>
</protein>
<dbReference type="PANTHER" id="PTHR21085:SF0">
    <property type="entry name" value="CHORISMATE SYNTHASE"/>
    <property type="match status" value="1"/>
</dbReference>
<dbReference type="PIRSF" id="PIRSF001456">
    <property type="entry name" value="Chorismate_synth"/>
    <property type="match status" value="1"/>
</dbReference>
<feature type="binding site" evidence="11">
    <location>
        <begin position="125"/>
        <end position="127"/>
    </location>
    <ligand>
        <name>FMN</name>
        <dbReference type="ChEBI" id="CHEBI:58210"/>
    </ligand>
</feature>
<dbReference type="KEGG" id="pri:PRIO_1273"/>
<evidence type="ECO:0000256" key="10">
    <source>
        <dbReference type="ARBA" id="ARBA00023239"/>
    </source>
</evidence>
<evidence type="ECO:0000256" key="1">
    <source>
        <dbReference type="ARBA" id="ARBA00005044"/>
    </source>
</evidence>
<evidence type="ECO:0000313" key="12">
    <source>
        <dbReference type="EMBL" id="CQR53290.1"/>
    </source>
</evidence>
<comment type="similarity">
    <text evidence="2 11">Belongs to the chorismate synthase family.</text>
</comment>